<evidence type="ECO:0000313" key="2">
    <source>
        <dbReference type="EMBL" id="MCQ1529312.1"/>
    </source>
</evidence>
<dbReference type="RefSeq" id="WP_255226827.1">
    <property type="nucleotide sequence ID" value="NZ_JAJEKE010000004.1"/>
</dbReference>
<dbReference type="Gene3D" id="3.90.420.10">
    <property type="entry name" value="Oxidoreductase, molybdopterin-binding domain"/>
    <property type="match status" value="1"/>
</dbReference>
<dbReference type="InterPro" id="IPR000572">
    <property type="entry name" value="OxRdtase_Mopterin-bd_dom"/>
</dbReference>
<dbReference type="Pfam" id="PF00174">
    <property type="entry name" value="Oxidored_molyb"/>
    <property type="match status" value="1"/>
</dbReference>
<comment type="caution">
    <text evidence="2">The sequence shown here is derived from an EMBL/GenBank/DDBJ whole genome shotgun (WGS) entry which is preliminary data.</text>
</comment>
<dbReference type="InterPro" id="IPR036374">
    <property type="entry name" value="OxRdtase_Mopterin-bd_sf"/>
</dbReference>
<feature type="domain" description="Oxidoreductase molybdopterin-binding" evidence="1">
    <location>
        <begin position="75"/>
        <end position="170"/>
    </location>
</feature>
<accession>A0ABT1NDJ4</accession>
<reference evidence="2 3" key="1">
    <citation type="submission" date="2021-10" db="EMBL/GenBank/DDBJ databases">
        <title>Lutispora strain m25 sp. nov., a thermophilic, non-spore-forming bacterium isolated from a lab-scale methanogenic bioreactor digesting anaerobic sludge.</title>
        <authorList>
            <person name="El Houari A."/>
            <person name="Mcdonald J."/>
        </authorList>
    </citation>
    <scope>NUCLEOTIDE SEQUENCE [LARGE SCALE GENOMIC DNA]</scope>
    <source>
        <strain evidence="3">m25</strain>
    </source>
</reference>
<dbReference type="SUPFAM" id="SSF56524">
    <property type="entry name" value="Oxidoreductase molybdopterin-binding domain"/>
    <property type="match status" value="1"/>
</dbReference>
<name>A0ABT1NDJ4_9FIRM</name>
<keyword evidence="3" id="KW-1185">Reference proteome</keyword>
<sequence length="171" mass="18509">MKNKKLIAIIAILTVLTLSLSYINMKSVNKASDEEGMISFVSGEDSARLSFDEITGLDSKEFKAVEDTSSSGPASRKFKGVLLKDALNKISISDETIKSSSKIIVKGLDGYVIALSPNEVLADNSVYLAYEKNGKPLGNMKNGGSGPFQLIAVSDSFSQRWCKYVVEVTLE</sequence>
<gene>
    <name evidence="2" type="ORF">LJD61_07070</name>
</gene>
<protein>
    <submittedName>
        <fullName evidence="2">Molybdopterin-dependent oxidoreductase</fullName>
    </submittedName>
</protein>
<dbReference type="Proteomes" id="UP001651880">
    <property type="component" value="Unassembled WGS sequence"/>
</dbReference>
<proteinExistence type="predicted"/>
<organism evidence="2 3">
    <name type="scientific">Lutispora saccharofermentans</name>
    <dbReference type="NCBI Taxonomy" id="3024236"/>
    <lineage>
        <taxon>Bacteria</taxon>
        <taxon>Bacillati</taxon>
        <taxon>Bacillota</taxon>
        <taxon>Clostridia</taxon>
        <taxon>Lutisporales</taxon>
        <taxon>Lutisporaceae</taxon>
        <taxon>Lutispora</taxon>
    </lineage>
</organism>
<evidence type="ECO:0000313" key="3">
    <source>
        <dbReference type="Proteomes" id="UP001651880"/>
    </source>
</evidence>
<evidence type="ECO:0000259" key="1">
    <source>
        <dbReference type="Pfam" id="PF00174"/>
    </source>
</evidence>
<dbReference type="EMBL" id="JAJEKE010000004">
    <property type="protein sequence ID" value="MCQ1529312.1"/>
    <property type="molecule type" value="Genomic_DNA"/>
</dbReference>